<dbReference type="GO" id="GO:0016746">
    <property type="term" value="F:acyltransferase activity"/>
    <property type="evidence" value="ECO:0007669"/>
    <property type="project" value="UniProtKB-KW"/>
</dbReference>
<dbReference type="Proteomes" id="UP000031184">
    <property type="component" value="Unassembled WGS sequence"/>
</dbReference>
<dbReference type="PATRIC" id="fig|1226633.4.peg.1957"/>
<sequence length="149" mass="17709">MNLRESKFSEFLKNSNITCFEREEVKDELETVVYRSFMEVEGQNLPMVIVMDNSIYTNIRVQIAPKVIKDSNREAVLSYINELNREYKVFKYYVTEDADICLDSCITSIAEEFNPEMVYTILNVILEHITEHYSTFMKKFGRKKNKDRF</sequence>
<keyword evidence="1" id="KW-0012">Acyltransferase</keyword>
<protein>
    <submittedName>
        <fullName evidence="1">Leukotoxin-activating lysine-acyltransferase lktC</fullName>
    </submittedName>
</protein>
<evidence type="ECO:0000313" key="1">
    <source>
        <dbReference type="EMBL" id="KID48530.1"/>
    </source>
</evidence>
<dbReference type="EMBL" id="AUZI01000023">
    <property type="protein sequence ID" value="KID48530.1"/>
    <property type="molecule type" value="Genomic_DNA"/>
</dbReference>
<reference evidence="1 2" key="1">
    <citation type="submission" date="2013-08" db="EMBL/GenBank/DDBJ databases">
        <title>An opportunistic ruminal bacterium that causes liver abscesses in cattle.</title>
        <authorList>
            <person name="Benahmed F.H."/>
            <person name="Rasmussen M."/>
            <person name="Harbottle H."/>
            <person name="Soppet D."/>
            <person name="Nagaraja T.G."/>
            <person name="Davidson M."/>
        </authorList>
    </citation>
    <scope>NUCLEOTIDE SEQUENCE [LARGE SCALE GENOMIC DNA]</scope>
    <source>
        <strain evidence="1 2">B35</strain>
    </source>
</reference>
<dbReference type="Pfam" id="PF10722">
    <property type="entry name" value="YbjN"/>
    <property type="match status" value="1"/>
</dbReference>
<comment type="caution">
    <text evidence="1">The sequence shown here is derived from an EMBL/GenBank/DDBJ whole genome shotgun (WGS) entry which is preliminary data.</text>
</comment>
<dbReference type="AlphaFoldDB" id="A0A0B4ENJ7"/>
<accession>A0A0B4ENJ7</accession>
<organism evidence="1 2">
    <name type="scientific">Fusobacterium necrophorum subsp. funduliforme B35</name>
    <dbReference type="NCBI Taxonomy" id="1226633"/>
    <lineage>
        <taxon>Bacteria</taxon>
        <taxon>Fusobacteriati</taxon>
        <taxon>Fusobacteriota</taxon>
        <taxon>Fusobacteriia</taxon>
        <taxon>Fusobacteriales</taxon>
        <taxon>Fusobacteriaceae</taxon>
        <taxon>Fusobacterium</taxon>
    </lineage>
</organism>
<dbReference type="InterPro" id="IPR019660">
    <property type="entry name" value="Put_sensory_transdc_reg_YbjN"/>
</dbReference>
<proteinExistence type="predicted"/>
<keyword evidence="1" id="KW-0808">Transferase</keyword>
<gene>
    <name evidence="1" type="ORF">C095_09655</name>
</gene>
<name>A0A0B4ENJ7_9FUSO</name>
<evidence type="ECO:0000313" key="2">
    <source>
        <dbReference type="Proteomes" id="UP000031184"/>
    </source>
</evidence>